<evidence type="ECO:0000256" key="5">
    <source>
        <dbReference type="ARBA" id="ARBA00022553"/>
    </source>
</evidence>
<dbReference type="Pfam" id="PF00512">
    <property type="entry name" value="HisKA"/>
    <property type="match status" value="1"/>
</dbReference>
<feature type="domain" description="HAMP" evidence="12">
    <location>
        <begin position="172"/>
        <end position="224"/>
    </location>
</feature>
<dbReference type="InterPro" id="IPR036097">
    <property type="entry name" value="HisK_dim/P_sf"/>
</dbReference>
<dbReference type="InterPro" id="IPR004358">
    <property type="entry name" value="Sig_transdc_His_kin-like_C"/>
</dbReference>
<dbReference type="InterPro" id="IPR003661">
    <property type="entry name" value="HisK_dim/P_dom"/>
</dbReference>
<dbReference type="Proteomes" id="UP000018211">
    <property type="component" value="Unassembled WGS sequence"/>
</dbReference>
<feature type="transmembrane region" description="Helical" evidence="10">
    <location>
        <begin position="108"/>
        <end position="129"/>
    </location>
</feature>
<sequence>MFKVLNSMFTRLYLGIIAGLGLTIMVFMHLGEGYMHRTDVEIFLNDANFFLNQYIEEKGDPNSLYKELERTGEQRFYIFDLALIKDWDESAPCAECEFMFYMKGLPVYLINGCHFAVVMPIPNSNYSFFFGEHGEFFEPQFEWYEDSEIHFVLALLATLVVSLAALIYVPVRKIQIQINQLLADQRKFGQGSLSTRTTAHYSQPIRELANGFNGMAEDIESRVKQSQIFTQAIPHEIRTPLSRIQMASDLARIQTPVQDRAIFNNIDHYVEDIKDLSTHIVQLSKLNVSGYAEIQQKSSSIYISDFCQERLNKITQRNGEFVVNCISENTILHADETLCQLVIDNFITNANRYGNGKVRLSLTCFKTHWAIDVEDNGPGIPEDKRKEIFMAFARLDKSRNSASGGFGLGLAIAASAAKSLKWTISVDDSELGGARFTVLIPVSPEKPLPKEIETYQFDTETL</sequence>
<evidence type="ECO:0000256" key="7">
    <source>
        <dbReference type="ARBA" id="ARBA00022741"/>
    </source>
</evidence>
<dbReference type="InterPro" id="IPR003594">
    <property type="entry name" value="HATPase_dom"/>
</dbReference>
<dbReference type="PROSITE" id="PS50109">
    <property type="entry name" value="HIS_KIN"/>
    <property type="match status" value="1"/>
</dbReference>
<keyword evidence="10" id="KW-0472">Membrane</keyword>
<dbReference type="SUPFAM" id="SSF55874">
    <property type="entry name" value="ATPase domain of HSP90 chaperone/DNA topoisomerase II/histidine kinase"/>
    <property type="match status" value="1"/>
</dbReference>
<dbReference type="GO" id="GO:0000155">
    <property type="term" value="F:phosphorelay sensor kinase activity"/>
    <property type="evidence" value="ECO:0007669"/>
    <property type="project" value="InterPro"/>
</dbReference>
<dbReference type="InterPro" id="IPR003660">
    <property type="entry name" value="HAMP_dom"/>
</dbReference>
<keyword evidence="10" id="KW-1133">Transmembrane helix</keyword>
<accession>A0AAV2VM81</accession>
<dbReference type="Gene3D" id="6.10.340.10">
    <property type="match status" value="1"/>
</dbReference>
<protein>
    <recommendedName>
        <fullName evidence="3">histidine kinase</fullName>
        <ecNumber evidence="3">2.7.13.3</ecNumber>
    </recommendedName>
</protein>
<dbReference type="AlphaFoldDB" id="A0AAV2VM81"/>
<evidence type="ECO:0000259" key="12">
    <source>
        <dbReference type="PROSITE" id="PS50885"/>
    </source>
</evidence>
<evidence type="ECO:0000256" key="3">
    <source>
        <dbReference type="ARBA" id="ARBA00012438"/>
    </source>
</evidence>
<dbReference type="GO" id="GO:0005524">
    <property type="term" value="F:ATP binding"/>
    <property type="evidence" value="ECO:0007669"/>
    <property type="project" value="UniProtKB-KW"/>
</dbReference>
<keyword evidence="8 13" id="KW-0418">Kinase</keyword>
<dbReference type="Gene3D" id="1.10.287.130">
    <property type="match status" value="1"/>
</dbReference>
<reference evidence="13 14" key="1">
    <citation type="journal article" date="2013" name="ISME J.">
        <title>Comparative genomics of pathogenic lineages of Vibrio nigripulchritudo identifies virulence-associated traits.</title>
        <authorList>
            <person name="Goudenege D."/>
            <person name="Labreuche Y."/>
            <person name="Krin E."/>
            <person name="Ansquer D."/>
            <person name="Mangenot S."/>
            <person name="Calteau A."/>
            <person name="Medigue C."/>
            <person name="Mazel D."/>
            <person name="Polz M.F."/>
            <person name="Le Roux F."/>
        </authorList>
    </citation>
    <scope>NUCLEOTIDE SEQUENCE [LARGE SCALE GENOMIC DNA]</scope>
    <source>
        <strain evidence="13 14">SOn1</strain>
    </source>
</reference>
<comment type="subcellular location">
    <subcellularLocation>
        <location evidence="2">Cell membrane</location>
        <topology evidence="2">Multi-pass membrane protein</topology>
    </subcellularLocation>
</comment>
<dbReference type="PROSITE" id="PS50885">
    <property type="entry name" value="HAMP"/>
    <property type="match status" value="1"/>
</dbReference>
<dbReference type="InterPro" id="IPR036890">
    <property type="entry name" value="HATPase_C_sf"/>
</dbReference>
<feature type="domain" description="Histidine kinase" evidence="11">
    <location>
        <begin position="232"/>
        <end position="444"/>
    </location>
</feature>
<dbReference type="Gene3D" id="3.30.565.10">
    <property type="entry name" value="Histidine kinase-like ATPase, C-terminal domain"/>
    <property type="match status" value="1"/>
</dbReference>
<keyword evidence="7" id="KW-0547">Nucleotide-binding</keyword>
<evidence type="ECO:0000256" key="1">
    <source>
        <dbReference type="ARBA" id="ARBA00000085"/>
    </source>
</evidence>
<evidence type="ECO:0000256" key="4">
    <source>
        <dbReference type="ARBA" id="ARBA00022475"/>
    </source>
</evidence>
<keyword evidence="6" id="KW-0808">Transferase</keyword>
<dbReference type="GO" id="GO:0005886">
    <property type="term" value="C:plasma membrane"/>
    <property type="evidence" value="ECO:0007669"/>
    <property type="project" value="UniProtKB-SubCell"/>
</dbReference>
<dbReference type="Pfam" id="PF02518">
    <property type="entry name" value="HATPase_c"/>
    <property type="match status" value="1"/>
</dbReference>
<dbReference type="SMART" id="SM00387">
    <property type="entry name" value="HATPase_c"/>
    <property type="match status" value="1"/>
</dbReference>
<evidence type="ECO:0000256" key="8">
    <source>
        <dbReference type="ARBA" id="ARBA00022777"/>
    </source>
</evidence>
<dbReference type="PANTHER" id="PTHR44936:SF10">
    <property type="entry name" value="SENSOR PROTEIN RSTB"/>
    <property type="match status" value="1"/>
</dbReference>
<evidence type="ECO:0000256" key="9">
    <source>
        <dbReference type="ARBA" id="ARBA00022840"/>
    </source>
</evidence>
<keyword evidence="10" id="KW-0812">Transmembrane</keyword>
<evidence type="ECO:0000256" key="6">
    <source>
        <dbReference type="ARBA" id="ARBA00022679"/>
    </source>
</evidence>
<dbReference type="InterPro" id="IPR005467">
    <property type="entry name" value="His_kinase_dom"/>
</dbReference>
<gene>
    <name evidence="13" type="ORF">VIBNISOn1_1570029</name>
</gene>
<proteinExistence type="predicted"/>
<keyword evidence="5" id="KW-0597">Phosphoprotein</keyword>
<evidence type="ECO:0000313" key="14">
    <source>
        <dbReference type="Proteomes" id="UP000018211"/>
    </source>
</evidence>
<evidence type="ECO:0000313" key="13">
    <source>
        <dbReference type="EMBL" id="CCO45821.1"/>
    </source>
</evidence>
<evidence type="ECO:0000259" key="11">
    <source>
        <dbReference type="PROSITE" id="PS50109"/>
    </source>
</evidence>
<feature type="transmembrane region" description="Helical" evidence="10">
    <location>
        <begin position="149"/>
        <end position="171"/>
    </location>
</feature>
<dbReference type="CDD" id="cd00082">
    <property type="entry name" value="HisKA"/>
    <property type="match status" value="1"/>
</dbReference>
<dbReference type="InterPro" id="IPR050980">
    <property type="entry name" value="2C_sensor_his_kinase"/>
</dbReference>
<name>A0AAV2VM81_9VIBR</name>
<dbReference type="EMBL" id="CAOF01000065">
    <property type="protein sequence ID" value="CCO45821.1"/>
    <property type="molecule type" value="Genomic_DNA"/>
</dbReference>
<evidence type="ECO:0000256" key="2">
    <source>
        <dbReference type="ARBA" id="ARBA00004651"/>
    </source>
</evidence>
<comment type="catalytic activity">
    <reaction evidence="1">
        <text>ATP + protein L-histidine = ADP + protein N-phospho-L-histidine.</text>
        <dbReference type="EC" id="2.7.13.3"/>
    </reaction>
</comment>
<dbReference type="SUPFAM" id="SSF47384">
    <property type="entry name" value="Homodimeric domain of signal transducing histidine kinase"/>
    <property type="match status" value="1"/>
</dbReference>
<organism evidence="13 14">
    <name type="scientific">Vibrio nigripulchritudo SOn1</name>
    <dbReference type="NCBI Taxonomy" id="1238450"/>
    <lineage>
        <taxon>Bacteria</taxon>
        <taxon>Pseudomonadati</taxon>
        <taxon>Pseudomonadota</taxon>
        <taxon>Gammaproteobacteria</taxon>
        <taxon>Vibrionales</taxon>
        <taxon>Vibrionaceae</taxon>
        <taxon>Vibrio</taxon>
    </lineage>
</organism>
<dbReference type="EC" id="2.7.13.3" evidence="3"/>
<keyword evidence="4" id="KW-1003">Cell membrane</keyword>
<dbReference type="PRINTS" id="PR00344">
    <property type="entry name" value="BCTRLSENSOR"/>
</dbReference>
<comment type="caution">
    <text evidence="13">The sequence shown here is derived from an EMBL/GenBank/DDBJ whole genome shotgun (WGS) entry which is preliminary data.</text>
</comment>
<keyword evidence="9" id="KW-0067">ATP-binding</keyword>
<evidence type="ECO:0000256" key="10">
    <source>
        <dbReference type="SAM" id="Phobius"/>
    </source>
</evidence>
<feature type="transmembrane region" description="Helical" evidence="10">
    <location>
        <begin position="12"/>
        <end position="30"/>
    </location>
</feature>
<dbReference type="PANTHER" id="PTHR44936">
    <property type="entry name" value="SENSOR PROTEIN CREC"/>
    <property type="match status" value="1"/>
</dbReference>